<evidence type="ECO:0000256" key="13">
    <source>
        <dbReference type="ARBA" id="ARBA00048411"/>
    </source>
</evidence>
<evidence type="ECO:0000256" key="14">
    <source>
        <dbReference type="RuleBase" id="RU000554"/>
    </source>
</evidence>
<dbReference type="InterPro" id="IPR038071">
    <property type="entry name" value="UROD/MetE-like_sf"/>
</dbReference>
<dbReference type="STRING" id="983506.L8WTJ1"/>
<keyword evidence="10 14" id="KW-0627">Porphyrin biosynthesis</keyword>
<keyword evidence="19" id="KW-1185">Reference proteome</keyword>
<comment type="similarity">
    <text evidence="3 15">Belongs to the uroporphyrinogen decarboxylase family.</text>
</comment>
<feature type="compositionally biased region" description="Basic residues" evidence="16">
    <location>
        <begin position="685"/>
        <end position="695"/>
    </location>
</feature>
<comment type="pathway">
    <text evidence="2 14">Porphyrin-containing compound metabolism; protoporphyrin-IX biosynthesis; coproporphyrinogen-III from 5-aminolevulinate: step 4/4.</text>
</comment>
<evidence type="ECO:0000256" key="2">
    <source>
        <dbReference type="ARBA" id="ARBA00004804"/>
    </source>
</evidence>
<reference evidence="18 19" key="1">
    <citation type="journal article" date="2013" name="Nat. Commun.">
        <title>The evolution and pathogenic mechanisms of the rice sheath blight pathogen.</title>
        <authorList>
            <person name="Zheng A."/>
            <person name="Lin R."/>
            <person name="Xu L."/>
            <person name="Qin P."/>
            <person name="Tang C."/>
            <person name="Ai P."/>
            <person name="Zhang D."/>
            <person name="Liu Y."/>
            <person name="Sun Z."/>
            <person name="Feng H."/>
            <person name="Wang Y."/>
            <person name="Chen Y."/>
            <person name="Liang X."/>
            <person name="Fu R."/>
            <person name="Li Q."/>
            <person name="Zhang J."/>
            <person name="Yu X."/>
            <person name="Xie Z."/>
            <person name="Ding L."/>
            <person name="Guan P."/>
            <person name="Tang J."/>
            <person name="Liang Y."/>
            <person name="Wang S."/>
            <person name="Deng Q."/>
            <person name="Li S."/>
            <person name="Zhu J."/>
            <person name="Wang L."/>
            <person name="Liu H."/>
            <person name="Li P."/>
        </authorList>
    </citation>
    <scope>NUCLEOTIDE SEQUENCE [LARGE SCALE GENOMIC DNA]</scope>
    <source>
        <strain evidence="19">AG-1 IA</strain>
    </source>
</reference>
<evidence type="ECO:0000259" key="17">
    <source>
        <dbReference type="PROSITE" id="PS00906"/>
    </source>
</evidence>
<comment type="catalytic activity">
    <reaction evidence="12">
        <text>uroporphyrinogen I + 4 H(+) = coproporphyrinogen I + 4 CO2</text>
        <dbReference type="Rhea" id="RHEA:31239"/>
        <dbReference type="ChEBI" id="CHEBI:15378"/>
        <dbReference type="ChEBI" id="CHEBI:16526"/>
        <dbReference type="ChEBI" id="CHEBI:62626"/>
        <dbReference type="ChEBI" id="CHEBI:62631"/>
    </reaction>
    <physiologicalReaction direction="left-to-right" evidence="12">
        <dbReference type="Rhea" id="RHEA:31240"/>
    </physiologicalReaction>
</comment>
<dbReference type="Gene3D" id="3.20.20.210">
    <property type="match status" value="1"/>
</dbReference>
<evidence type="ECO:0000256" key="10">
    <source>
        <dbReference type="ARBA" id="ARBA00023244"/>
    </source>
</evidence>
<dbReference type="UniPathway" id="UPA00251">
    <property type="reaction ID" value="UER00321"/>
</dbReference>
<feature type="domain" description="Uroporphyrinogen decarboxylase (URO-D)" evidence="17">
    <location>
        <begin position="32"/>
        <end position="41"/>
    </location>
</feature>
<evidence type="ECO:0000256" key="5">
    <source>
        <dbReference type="ARBA" id="ARBA00012288"/>
    </source>
</evidence>
<dbReference type="AlphaFoldDB" id="L8WTJ1"/>
<evidence type="ECO:0000256" key="12">
    <source>
        <dbReference type="ARBA" id="ARBA00047341"/>
    </source>
</evidence>
<dbReference type="OrthoDB" id="339900at2759"/>
<protein>
    <recommendedName>
        <fullName evidence="6 14">Uroporphyrinogen decarboxylase</fullName>
        <ecNumber evidence="5 14">4.1.1.37</ecNumber>
    </recommendedName>
</protein>
<dbReference type="NCBIfam" id="TIGR01464">
    <property type="entry name" value="hemE"/>
    <property type="match status" value="1"/>
</dbReference>
<evidence type="ECO:0000256" key="16">
    <source>
        <dbReference type="SAM" id="MobiDB-lite"/>
    </source>
</evidence>
<feature type="compositionally biased region" description="Basic residues" evidence="16">
    <location>
        <begin position="650"/>
        <end position="661"/>
    </location>
</feature>
<dbReference type="SUPFAM" id="SSF51726">
    <property type="entry name" value="UROD/MetE-like"/>
    <property type="match status" value="1"/>
</dbReference>
<keyword evidence="7" id="KW-0963">Cytoplasm</keyword>
<evidence type="ECO:0000256" key="7">
    <source>
        <dbReference type="ARBA" id="ARBA00022490"/>
    </source>
</evidence>
<keyword evidence="9 14" id="KW-0456">Lyase</keyword>
<keyword evidence="8 14" id="KW-0210">Decarboxylase</keyword>
<evidence type="ECO:0000313" key="18">
    <source>
        <dbReference type="EMBL" id="ELU39684.1"/>
    </source>
</evidence>
<evidence type="ECO:0000256" key="8">
    <source>
        <dbReference type="ARBA" id="ARBA00022793"/>
    </source>
</evidence>
<proteinExistence type="inferred from homology"/>
<comment type="subunit">
    <text evidence="4">Homodimer.</text>
</comment>
<dbReference type="InterPro" id="IPR000257">
    <property type="entry name" value="Uroporphyrinogen_deCOase"/>
</dbReference>
<feature type="compositionally biased region" description="Polar residues" evidence="16">
    <location>
        <begin position="631"/>
        <end position="641"/>
    </location>
</feature>
<accession>L8WTJ1</accession>
<dbReference type="PROSITE" id="PS00906">
    <property type="entry name" value="UROD_1"/>
    <property type="match status" value="1"/>
</dbReference>
<gene>
    <name evidence="18" type="ORF">AG1IA_06276</name>
</gene>
<dbReference type="GO" id="GO:0004853">
    <property type="term" value="F:uroporphyrinogen decarboxylase activity"/>
    <property type="evidence" value="ECO:0007669"/>
    <property type="project" value="UniProtKB-EC"/>
</dbReference>
<comment type="function">
    <text evidence="11">Catalyzes the sequential decarboxylation of the four acetate side chains of uroporphyrinogen to form coproporphyrinogen and participates in the fifth step in the heme biosynthetic pathway. Isomer I or isomer III of uroporphyrinogen may serve as substrate, but only coproporphyrinogen III can ultimately be converted to heme. In vitro also decarboxylates pentacarboxylate porphyrinogen I.</text>
</comment>
<feature type="region of interest" description="Disordered" evidence="16">
    <location>
        <begin position="629"/>
        <end position="724"/>
    </location>
</feature>
<evidence type="ECO:0000256" key="15">
    <source>
        <dbReference type="RuleBase" id="RU004169"/>
    </source>
</evidence>
<evidence type="ECO:0000256" key="9">
    <source>
        <dbReference type="ARBA" id="ARBA00023239"/>
    </source>
</evidence>
<comment type="caution">
    <text evidence="18">The sequence shown here is derived from an EMBL/GenBank/DDBJ whole genome shotgun (WGS) entry which is preliminary data.</text>
</comment>
<dbReference type="CDD" id="cd00717">
    <property type="entry name" value="URO-D"/>
    <property type="match status" value="1"/>
</dbReference>
<dbReference type="EC" id="4.1.1.37" evidence="5 14"/>
<evidence type="ECO:0000256" key="11">
    <source>
        <dbReference type="ARBA" id="ARBA00045708"/>
    </source>
</evidence>
<comment type="catalytic activity">
    <reaction evidence="13">
        <text>uroporphyrinogen III + 4 H(+) = coproporphyrinogen III + 4 CO2</text>
        <dbReference type="Rhea" id="RHEA:19865"/>
        <dbReference type="ChEBI" id="CHEBI:15378"/>
        <dbReference type="ChEBI" id="CHEBI:16526"/>
        <dbReference type="ChEBI" id="CHEBI:57308"/>
        <dbReference type="ChEBI" id="CHEBI:57309"/>
        <dbReference type="EC" id="4.1.1.37"/>
    </reaction>
    <physiologicalReaction direction="left-to-right" evidence="13">
        <dbReference type="Rhea" id="RHEA:19866"/>
    </physiologicalReaction>
</comment>
<organism evidence="18 19">
    <name type="scientific">Thanatephorus cucumeris (strain AG1-IA)</name>
    <name type="common">Rice sheath blight fungus</name>
    <name type="synonym">Rhizoctonia solani</name>
    <dbReference type="NCBI Taxonomy" id="983506"/>
    <lineage>
        <taxon>Eukaryota</taxon>
        <taxon>Fungi</taxon>
        <taxon>Dikarya</taxon>
        <taxon>Basidiomycota</taxon>
        <taxon>Agaricomycotina</taxon>
        <taxon>Agaricomycetes</taxon>
        <taxon>Cantharellales</taxon>
        <taxon>Ceratobasidiaceae</taxon>
        <taxon>Rhizoctonia</taxon>
        <taxon>Rhizoctonia solani AG-1</taxon>
    </lineage>
</organism>
<evidence type="ECO:0000256" key="3">
    <source>
        <dbReference type="ARBA" id="ARBA00009935"/>
    </source>
</evidence>
<dbReference type="FunFam" id="3.20.20.210:FF:000008">
    <property type="entry name" value="Uroporphyrinogen decarboxylase"/>
    <property type="match status" value="1"/>
</dbReference>
<dbReference type="Pfam" id="PF01208">
    <property type="entry name" value="URO-D"/>
    <property type="match status" value="1"/>
</dbReference>
<evidence type="ECO:0000256" key="1">
    <source>
        <dbReference type="ARBA" id="ARBA00004514"/>
    </source>
</evidence>
<evidence type="ECO:0000256" key="6">
    <source>
        <dbReference type="ARBA" id="ARBA00014308"/>
    </source>
</evidence>
<comment type="subcellular location">
    <subcellularLocation>
        <location evidence="1">Cytoplasm</location>
        <location evidence="1">Cytosol</location>
    </subcellularLocation>
</comment>
<dbReference type="GO" id="GO:0006782">
    <property type="term" value="P:protoporphyrinogen IX biosynthetic process"/>
    <property type="evidence" value="ECO:0007669"/>
    <property type="project" value="UniProtKB-UniPathway"/>
</dbReference>
<dbReference type="EMBL" id="AFRT01001656">
    <property type="protein sequence ID" value="ELU39684.1"/>
    <property type="molecule type" value="Genomic_DNA"/>
</dbReference>
<name>L8WTJ1_THACA</name>
<sequence length="783" mass="87636">MRSYLANDQFPPLKNDLLLRAARGEEPTERAPVWIMRQAGRYLPEFREVRKSHGFFEICRTPELATEITLQPIRRYSGLLDASIIFSDILVIPQAMGLVVEMHDGGGPFFPQPLVAPDDLDLKRLRENVDVDQELGYVFDAITMTRKGLKGEVPLIGFCGAPWTLMCYMVGSSKSLPSTKQWIFKYPEESKKLLEKITKVCVDFLVGQVKAGAQLLQVFDSNAGDLSPHDFATFSLPYLKVIAESVRHNLVNHNPPIPIPPMTLFAKGAGHALQDLTKAGYDVLGLDWVTSPESAIAATGGQSRKVGLQGNIDPAILYGGREAIEREVKRMCDGFKVGGIDGKCKGWIANLVKRSPEYPDIVRWGWTASIELAWNARPLFTAAVRGIEWASGTTHVTILTVVFNVNVPHSSDAYHRTVDCHGCPPSHTLSTNASTELPSNGLSACLPKVVVITRSPCCCRQTTIYTDGSTAMVEKRHHTHPKSALELDLHRNLETALYNPLAISADLPRPTIFLNSALGKLHVTHEAHIVACVFLEEFRAMARRHCYIQEGSLDNVVVSCDKARQPNADALLSHPLPVLNELLNKWRLRNFEIVSEWHSYPVEGVEEYRFGLELPNGAQLEEVLMPLPYPTKQQSTDSGYSTEDEGPKSRHERRRKRHTHSHDKESSKPRPVPRSEGTRELALKSRTKPKSKRFFLPRFTSSRTSSDTAHDSSDNSDSSRSFDGQYRRYPNFIERGDEMECLCETGDICLLHAEGHPRDSETSARVPHRKRLVNLVKTAMMKL</sequence>
<dbReference type="PANTHER" id="PTHR21091:SF169">
    <property type="entry name" value="UROPORPHYRINOGEN DECARBOXYLASE"/>
    <property type="match status" value="1"/>
</dbReference>
<dbReference type="Proteomes" id="UP000011668">
    <property type="component" value="Unassembled WGS sequence"/>
</dbReference>
<dbReference type="PANTHER" id="PTHR21091">
    <property type="entry name" value="METHYLTETRAHYDROFOLATE:HOMOCYSTEINE METHYLTRANSFERASE RELATED"/>
    <property type="match status" value="1"/>
</dbReference>
<dbReference type="HOGENOM" id="CLU_357943_0_0_1"/>
<dbReference type="InterPro" id="IPR006361">
    <property type="entry name" value="Uroporphyrinogen_deCO2ase_HemE"/>
</dbReference>
<dbReference type="GO" id="GO:0005829">
    <property type="term" value="C:cytosol"/>
    <property type="evidence" value="ECO:0007669"/>
    <property type="project" value="UniProtKB-SubCell"/>
</dbReference>
<evidence type="ECO:0000313" key="19">
    <source>
        <dbReference type="Proteomes" id="UP000011668"/>
    </source>
</evidence>
<evidence type="ECO:0000256" key="4">
    <source>
        <dbReference type="ARBA" id="ARBA00011738"/>
    </source>
</evidence>